<keyword evidence="6 14" id="KW-0677">Repeat</keyword>
<dbReference type="InterPro" id="IPR001623">
    <property type="entry name" value="DnaJ_domain"/>
</dbReference>
<dbReference type="PRINTS" id="PR00625">
    <property type="entry name" value="JDOMAIN"/>
</dbReference>
<dbReference type="PANTHER" id="PTHR43096:SF48">
    <property type="entry name" value="CHAPERONE PROTEIN DNAJ"/>
    <property type="match status" value="1"/>
</dbReference>
<comment type="domain">
    <text evidence="14">The J domain is necessary and sufficient to stimulate DnaK ATPase activity. Zinc center 1 plays an important role in the autonomous, DnaK-independent chaperone activity of DnaJ. Zinc center 2 is essential for interaction with DnaK and for DnaJ activity.</text>
</comment>
<dbReference type="EMBL" id="JASCXX010000011">
    <property type="protein sequence ID" value="MDI6449487.1"/>
    <property type="molecule type" value="Genomic_DNA"/>
</dbReference>
<dbReference type="CDD" id="cd06257">
    <property type="entry name" value="DnaJ"/>
    <property type="match status" value="1"/>
</dbReference>
<evidence type="ECO:0000256" key="6">
    <source>
        <dbReference type="ARBA" id="ARBA00022737"/>
    </source>
</evidence>
<dbReference type="GO" id="GO:0042026">
    <property type="term" value="P:protein refolding"/>
    <property type="evidence" value="ECO:0007669"/>
    <property type="project" value="TreeGrafter"/>
</dbReference>
<evidence type="ECO:0000256" key="14">
    <source>
        <dbReference type="HAMAP-Rule" id="MF_01152"/>
    </source>
</evidence>
<keyword evidence="4 14" id="KW-0235">DNA replication</keyword>
<gene>
    <name evidence="14 18" type="primary">dnaJ</name>
    <name evidence="18" type="ORF">QJ522_10580</name>
</gene>
<feature type="repeat" description="CXXCXGXG motif" evidence="14">
    <location>
        <begin position="169"/>
        <end position="176"/>
    </location>
</feature>
<dbReference type="InterPro" id="IPR002939">
    <property type="entry name" value="DnaJ_C"/>
</dbReference>
<evidence type="ECO:0000256" key="7">
    <source>
        <dbReference type="ARBA" id="ARBA00022771"/>
    </source>
</evidence>
<evidence type="ECO:0000313" key="18">
    <source>
        <dbReference type="EMBL" id="MDI6449487.1"/>
    </source>
</evidence>
<evidence type="ECO:0000259" key="17">
    <source>
        <dbReference type="PROSITE" id="PS51188"/>
    </source>
</evidence>
<dbReference type="Gene3D" id="1.10.287.110">
    <property type="entry name" value="DnaJ domain"/>
    <property type="match status" value="1"/>
</dbReference>
<feature type="zinc finger region" description="CR-type" evidence="15">
    <location>
        <begin position="139"/>
        <end position="217"/>
    </location>
</feature>
<evidence type="ECO:0000256" key="9">
    <source>
        <dbReference type="ARBA" id="ARBA00023016"/>
    </source>
</evidence>
<feature type="repeat" description="CXXCXGXG motif" evidence="14">
    <location>
        <begin position="205"/>
        <end position="212"/>
    </location>
</feature>
<dbReference type="InterPro" id="IPR036410">
    <property type="entry name" value="HSP_DnaJ_Cys-rich_dom_sf"/>
</dbReference>
<dbReference type="Gene3D" id="2.60.260.20">
    <property type="entry name" value="Urease metallochaperone UreE, N-terminal domain"/>
    <property type="match status" value="2"/>
</dbReference>
<protein>
    <recommendedName>
        <fullName evidence="13 14">Chaperone protein DnaJ</fullName>
    </recommendedName>
</protein>
<feature type="binding site" evidence="14">
    <location>
        <position position="152"/>
    </location>
    <ligand>
        <name>Zn(2+)</name>
        <dbReference type="ChEBI" id="CHEBI:29105"/>
        <label>1</label>
    </ligand>
</feature>
<dbReference type="InterPro" id="IPR036869">
    <property type="entry name" value="J_dom_sf"/>
</dbReference>
<reference evidence="18" key="1">
    <citation type="submission" date="2023-05" db="EMBL/GenBank/DDBJ databases">
        <title>Anaerotaeda fermentans gen. nov., sp. nov., a novel anaerobic planctomycete of the new family within the order Sedimentisphaerales isolated from Taman Peninsula, Russia.</title>
        <authorList>
            <person name="Khomyakova M.A."/>
            <person name="Merkel A.Y."/>
            <person name="Slobodkin A.I."/>
        </authorList>
    </citation>
    <scope>NUCLEOTIDE SEQUENCE</scope>
    <source>
        <strain evidence="18">M17dextr</strain>
    </source>
</reference>
<evidence type="ECO:0000256" key="4">
    <source>
        <dbReference type="ARBA" id="ARBA00022705"/>
    </source>
</evidence>
<feature type="binding site" evidence="14">
    <location>
        <position position="155"/>
    </location>
    <ligand>
        <name>Zn(2+)</name>
        <dbReference type="ChEBI" id="CHEBI:29105"/>
        <label>1</label>
    </ligand>
</feature>
<keyword evidence="8 14" id="KW-0862">Zinc</keyword>
<evidence type="ECO:0000259" key="16">
    <source>
        <dbReference type="PROSITE" id="PS50076"/>
    </source>
</evidence>
<dbReference type="GO" id="GO:0005524">
    <property type="term" value="F:ATP binding"/>
    <property type="evidence" value="ECO:0007669"/>
    <property type="project" value="InterPro"/>
</dbReference>
<evidence type="ECO:0000256" key="3">
    <source>
        <dbReference type="ARBA" id="ARBA00022490"/>
    </source>
</evidence>
<proteinExistence type="inferred from homology"/>
<feature type="binding site" evidence="14">
    <location>
        <position position="194"/>
    </location>
    <ligand>
        <name>Zn(2+)</name>
        <dbReference type="ChEBI" id="CHEBI:29105"/>
        <label>2</label>
    </ligand>
</feature>
<dbReference type="Pfam" id="PF01556">
    <property type="entry name" value="DnaJ_C"/>
    <property type="match status" value="1"/>
</dbReference>
<keyword evidence="3 14" id="KW-0963">Cytoplasm</keyword>
<comment type="similarity">
    <text evidence="12 14">Belongs to the DnaJ family.</text>
</comment>
<dbReference type="PROSITE" id="PS50076">
    <property type="entry name" value="DNAJ_2"/>
    <property type="match status" value="1"/>
</dbReference>
<keyword evidence="5 14" id="KW-0479">Metal-binding</keyword>
<feature type="domain" description="CR-type" evidence="17">
    <location>
        <begin position="139"/>
        <end position="217"/>
    </location>
</feature>
<dbReference type="SUPFAM" id="SSF57938">
    <property type="entry name" value="DnaJ/Hsp40 cysteine-rich domain"/>
    <property type="match status" value="1"/>
</dbReference>
<organism evidence="18 19">
    <name type="scientific">Anaerobaca lacustris</name>
    <dbReference type="NCBI Taxonomy" id="3044600"/>
    <lineage>
        <taxon>Bacteria</taxon>
        <taxon>Pseudomonadati</taxon>
        <taxon>Planctomycetota</taxon>
        <taxon>Phycisphaerae</taxon>
        <taxon>Sedimentisphaerales</taxon>
        <taxon>Anaerobacaceae</taxon>
        <taxon>Anaerobaca</taxon>
    </lineage>
</organism>
<dbReference type="GO" id="GO:0006260">
    <property type="term" value="P:DNA replication"/>
    <property type="evidence" value="ECO:0007669"/>
    <property type="project" value="UniProtKB-KW"/>
</dbReference>
<dbReference type="SUPFAM" id="SSF46565">
    <property type="entry name" value="Chaperone J-domain"/>
    <property type="match status" value="1"/>
</dbReference>
<dbReference type="NCBIfam" id="NF008035">
    <property type="entry name" value="PRK10767.1"/>
    <property type="match status" value="1"/>
</dbReference>
<keyword evidence="19" id="KW-1185">Reference proteome</keyword>
<dbReference type="GO" id="GO:0031072">
    <property type="term" value="F:heat shock protein binding"/>
    <property type="evidence" value="ECO:0007669"/>
    <property type="project" value="InterPro"/>
</dbReference>
<keyword evidence="7 14" id="KW-0863">Zinc-finger</keyword>
<keyword evidence="18" id="KW-0560">Oxidoreductase</keyword>
<name>A0AAW6TYQ0_9BACT</name>
<dbReference type="InterPro" id="IPR012724">
    <property type="entry name" value="DnaJ"/>
</dbReference>
<evidence type="ECO:0000256" key="5">
    <source>
        <dbReference type="ARBA" id="ARBA00022723"/>
    </source>
</evidence>
<dbReference type="Gene3D" id="2.10.230.10">
    <property type="entry name" value="Heat shock protein DnaJ, cysteine-rich domain"/>
    <property type="match status" value="1"/>
</dbReference>
<dbReference type="RefSeq" id="WP_349244896.1">
    <property type="nucleotide sequence ID" value="NZ_JASCXX010000011.1"/>
</dbReference>
<feature type="domain" description="J" evidence="16">
    <location>
        <begin position="5"/>
        <end position="70"/>
    </location>
</feature>
<feature type="binding site" evidence="14">
    <location>
        <position position="169"/>
    </location>
    <ligand>
        <name>Zn(2+)</name>
        <dbReference type="ChEBI" id="CHEBI:29105"/>
        <label>2</label>
    </ligand>
</feature>
<keyword evidence="10 14" id="KW-0143">Chaperone</keyword>
<evidence type="ECO:0000256" key="10">
    <source>
        <dbReference type="ARBA" id="ARBA00023186"/>
    </source>
</evidence>
<evidence type="ECO:0000313" key="19">
    <source>
        <dbReference type="Proteomes" id="UP001431776"/>
    </source>
</evidence>
<evidence type="ECO:0000256" key="15">
    <source>
        <dbReference type="PROSITE-ProRule" id="PRU00546"/>
    </source>
</evidence>
<comment type="subunit">
    <text evidence="2 14">Homodimer.</text>
</comment>
<feature type="binding site" evidence="14">
    <location>
        <position position="191"/>
    </location>
    <ligand>
        <name>Zn(2+)</name>
        <dbReference type="ChEBI" id="CHEBI:29105"/>
        <label>2</label>
    </ligand>
</feature>
<dbReference type="NCBIfam" id="TIGR02349">
    <property type="entry name" value="DnaJ_bact"/>
    <property type="match status" value="1"/>
</dbReference>
<dbReference type="Proteomes" id="UP001431776">
    <property type="component" value="Unassembled WGS sequence"/>
</dbReference>
<dbReference type="CDD" id="cd10747">
    <property type="entry name" value="DnaJ_C"/>
    <property type="match status" value="1"/>
</dbReference>
<comment type="function">
    <text evidence="11 14">Participates actively in the response to hyperosmotic and heat shock by preventing the aggregation of stress-denatured proteins and by disaggregating proteins, also in an autonomous, DnaK-independent fashion. Unfolded proteins bind initially to DnaJ; upon interaction with the DnaJ-bound protein, DnaK hydrolyzes its bound ATP, resulting in the formation of a stable complex. GrpE releases ADP from DnaK; ATP binding to DnaK triggers the release of the substrate protein, thus completing the reaction cycle. Several rounds of ATP-dependent interactions between DnaJ, DnaK and GrpE are required for fully efficient folding. Also involved, together with DnaK and GrpE, in the DNA replication of plasmids through activation of initiation proteins.</text>
</comment>
<dbReference type="SMART" id="SM00271">
    <property type="entry name" value="DnaJ"/>
    <property type="match status" value="1"/>
</dbReference>
<feature type="binding site" evidence="14">
    <location>
        <position position="172"/>
    </location>
    <ligand>
        <name>Zn(2+)</name>
        <dbReference type="ChEBI" id="CHEBI:29105"/>
        <label>2</label>
    </ligand>
</feature>
<feature type="repeat" description="CXXCXGXG motif" evidence="14">
    <location>
        <begin position="152"/>
        <end position="159"/>
    </location>
</feature>
<accession>A0AAW6TYQ0</accession>
<evidence type="ECO:0000256" key="2">
    <source>
        <dbReference type="ARBA" id="ARBA00011738"/>
    </source>
</evidence>
<dbReference type="FunFam" id="1.10.287.110:FF:000034">
    <property type="entry name" value="Chaperone protein DnaJ"/>
    <property type="match status" value="1"/>
</dbReference>
<comment type="subcellular location">
    <subcellularLocation>
        <location evidence="1 14">Cytoplasm</location>
    </subcellularLocation>
</comment>
<sequence length="379" mass="41340">MAKRDYYEVLGVEKSASADEIKRAYRRLAIKYHPDKNPGDKEAEAKFKECAEAYEVLSDAEKRKQYDQFGHEGLRGSSMHDFSRMNVEDIFSMFGFEDFFGGMFGGAGGRRRGGRRAGPTRGYDLETGVELTLNEIAQGAEKTIEFTRQDRCSDCEGSGAARGSQPSRCTVCGGSGQVAKGGGFFQMVSTCPQCHGSGQVITRPCPKCKGSGHVPRKRTVTIKIPPGVHEGQGIRVAGEGEPGQGGGPHGDLYCYVRIKAHEFLERDGNNLIAVVPISMTQAALGATIDVPSLDGTKQLKIPPGTQYGSLFRIRGQGLPDMRSGRKGDQLVQVTVETPARLNARQEELLREFAQTENVDVSPKSQGFFDKLKRHFGNHG</sequence>
<evidence type="ECO:0000256" key="11">
    <source>
        <dbReference type="ARBA" id="ARBA00053423"/>
    </source>
</evidence>
<dbReference type="FunFam" id="2.60.260.20:FF:000004">
    <property type="entry name" value="Molecular chaperone DnaJ"/>
    <property type="match status" value="1"/>
</dbReference>
<dbReference type="Pfam" id="PF00226">
    <property type="entry name" value="DnaJ"/>
    <property type="match status" value="1"/>
</dbReference>
<dbReference type="InterPro" id="IPR008971">
    <property type="entry name" value="HSP40/DnaJ_pept-bd"/>
</dbReference>
<dbReference type="HAMAP" id="MF_01152">
    <property type="entry name" value="DnaJ"/>
    <property type="match status" value="1"/>
</dbReference>
<dbReference type="AlphaFoldDB" id="A0AAW6TYQ0"/>
<dbReference type="FunFam" id="2.10.230.10:FF:000002">
    <property type="entry name" value="Molecular chaperone DnaJ"/>
    <property type="match status" value="1"/>
</dbReference>
<dbReference type="PANTHER" id="PTHR43096">
    <property type="entry name" value="DNAJ HOMOLOG 1, MITOCHONDRIAL-RELATED"/>
    <property type="match status" value="1"/>
</dbReference>
<dbReference type="GO" id="GO:0009408">
    <property type="term" value="P:response to heat"/>
    <property type="evidence" value="ECO:0007669"/>
    <property type="project" value="InterPro"/>
</dbReference>
<dbReference type="CDD" id="cd10719">
    <property type="entry name" value="DnaJ_zf"/>
    <property type="match status" value="1"/>
</dbReference>
<evidence type="ECO:0000256" key="12">
    <source>
        <dbReference type="ARBA" id="ARBA00061004"/>
    </source>
</evidence>
<feature type="binding site" evidence="14">
    <location>
        <position position="208"/>
    </location>
    <ligand>
        <name>Zn(2+)</name>
        <dbReference type="ChEBI" id="CHEBI:29105"/>
        <label>1</label>
    </ligand>
</feature>
<evidence type="ECO:0000256" key="8">
    <source>
        <dbReference type="ARBA" id="ARBA00022833"/>
    </source>
</evidence>
<dbReference type="GO" id="GO:0008270">
    <property type="term" value="F:zinc ion binding"/>
    <property type="evidence" value="ECO:0007669"/>
    <property type="project" value="UniProtKB-UniRule"/>
</dbReference>
<feature type="binding site" evidence="14">
    <location>
        <position position="205"/>
    </location>
    <ligand>
        <name>Zn(2+)</name>
        <dbReference type="ChEBI" id="CHEBI:29105"/>
        <label>1</label>
    </ligand>
</feature>
<dbReference type="GO" id="GO:0051082">
    <property type="term" value="F:unfolded protein binding"/>
    <property type="evidence" value="ECO:0007669"/>
    <property type="project" value="UniProtKB-UniRule"/>
</dbReference>
<keyword evidence="9 14" id="KW-0346">Stress response</keyword>
<dbReference type="GO" id="GO:0016491">
    <property type="term" value="F:oxidoreductase activity"/>
    <property type="evidence" value="ECO:0007669"/>
    <property type="project" value="UniProtKB-KW"/>
</dbReference>
<dbReference type="Pfam" id="PF00684">
    <property type="entry name" value="DnaJ_CXXCXGXG"/>
    <property type="match status" value="1"/>
</dbReference>
<evidence type="ECO:0000256" key="1">
    <source>
        <dbReference type="ARBA" id="ARBA00004496"/>
    </source>
</evidence>
<feature type="repeat" description="CXXCXGXG motif" evidence="14">
    <location>
        <begin position="191"/>
        <end position="198"/>
    </location>
</feature>
<dbReference type="InterPro" id="IPR001305">
    <property type="entry name" value="HSP_DnaJ_Cys-rich_dom"/>
</dbReference>
<comment type="cofactor">
    <cofactor evidence="14">
        <name>Zn(2+)</name>
        <dbReference type="ChEBI" id="CHEBI:29105"/>
    </cofactor>
    <text evidence="14">Binds 2 Zn(2+) ions per monomer.</text>
</comment>
<dbReference type="PROSITE" id="PS51188">
    <property type="entry name" value="ZF_CR"/>
    <property type="match status" value="1"/>
</dbReference>
<comment type="caution">
    <text evidence="18">The sequence shown here is derived from an EMBL/GenBank/DDBJ whole genome shotgun (WGS) entry which is preliminary data.</text>
</comment>
<evidence type="ECO:0000256" key="13">
    <source>
        <dbReference type="ARBA" id="ARBA00067609"/>
    </source>
</evidence>
<dbReference type="SUPFAM" id="SSF49493">
    <property type="entry name" value="HSP40/DnaJ peptide-binding domain"/>
    <property type="match status" value="2"/>
</dbReference>
<dbReference type="GO" id="GO:0005737">
    <property type="term" value="C:cytoplasm"/>
    <property type="evidence" value="ECO:0007669"/>
    <property type="project" value="UniProtKB-SubCell"/>
</dbReference>